<reference evidence="1" key="1">
    <citation type="journal article" date="2020" name="BMC">
        <title>Leishmania infection induces a limited differential gene expression in the sand fly midgut.</title>
        <authorList>
            <person name="Coutinho-Abreu I.V."/>
            <person name="Serafim T.D."/>
            <person name="Meneses C."/>
            <person name="Kamhawi S."/>
            <person name="Oliveira F."/>
            <person name="Valenzuela J.G."/>
        </authorList>
    </citation>
    <scope>NUCLEOTIDE SEQUENCE</scope>
    <source>
        <strain evidence="1">Jacobina</strain>
        <tissue evidence="1">Midgut</tissue>
    </source>
</reference>
<organism evidence="1">
    <name type="scientific">Lutzomyia longipalpis</name>
    <name type="common">Sand fly</name>
    <dbReference type="NCBI Taxonomy" id="7200"/>
    <lineage>
        <taxon>Eukaryota</taxon>
        <taxon>Metazoa</taxon>
        <taxon>Ecdysozoa</taxon>
        <taxon>Arthropoda</taxon>
        <taxon>Hexapoda</taxon>
        <taxon>Insecta</taxon>
        <taxon>Pterygota</taxon>
        <taxon>Neoptera</taxon>
        <taxon>Endopterygota</taxon>
        <taxon>Diptera</taxon>
        <taxon>Nematocera</taxon>
        <taxon>Psychodoidea</taxon>
        <taxon>Psychodidae</taxon>
        <taxon>Lutzomyia</taxon>
        <taxon>Lutzomyia</taxon>
    </lineage>
</organism>
<proteinExistence type="predicted"/>
<name>A0A7G3B4N1_LUTLO</name>
<protein>
    <submittedName>
        <fullName evidence="1">Uncharacterized protein</fullName>
    </submittedName>
</protein>
<sequence>MRLIDVQKKLRSCNTTQPTEGTLSTSLHVTCPRVFSHHIIRQPGHATNFAGMLLHGIHSTSTLLIGHYPTKWAQSCCSNSNFRKVLDDLRPNVPHSTTFCHLLINYFLRKMHILAHRGGRNRTGHSIMQGFCRFNHFSLLIDFFLPSAGVQCCSRTKQHTLAALVHYITTHGARGQSDSRDSR</sequence>
<accession>A0A7G3B4N1</accession>
<dbReference type="EMBL" id="GITU01010525">
    <property type="protein sequence ID" value="MBC1179228.1"/>
    <property type="molecule type" value="Transcribed_RNA"/>
</dbReference>
<dbReference type="AlphaFoldDB" id="A0A7G3B4N1"/>
<evidence type="ECO:0000313" key="1">
    <source>
        <dbReference type="EMBL" id="MBC1179228.1"/>
    </source>
</evidence>